<comment type="caution">
    <text evidence="2">The sequence shown here is derived from an EMBL/GenBank/DDBJ whole genome shotgun (WGS) entry which is preliminary data.</text>
</comment>
<organism evidence="2 3">
    <name type="scientific">Caldovatus aquaticus</name>
    <dbReference type="NCBI Taxonomy" id="2865671"/>
    <lineage>
        <taxon>Bacteria</taxon>
        <taxon>Pseudomonadati</taxon>
        <taxon>Pseudomonadota</taxon>
        <taxon>Alphaproteobacteria</taxon>
        <taxon>Acetobacterales</taxon>
        <taxon>Roseomonadaceae</taxon>
        <taxon>Caldovatus</taxon>
    </lineage>
</organism>
<keyword evidence="2" id="KW-0808">Transferase</keyword>
<dbReference type="Pfam" id="PF00535">
    <property type="entry name" value="Glycos_transf_2"/>
    <property type="match status" value="1"/>
</dbReference>
<evidence type="ECO:0000259" key="1">
    <source>
        <dbReference type="Pfam" id="PF00535"/>
    </source>
</evidence>
<reference evidence="2 3" key="1">
    <citation type="submission" date="2021-08" db="EMBL/GenBank/DDBJ databases">
        <title>Caldovatus sediminis gen. nov., sp. nov., a moderately thermophilic bacterium isolated from a hot spring.</title>
        <authorList>
            <person name="Hu C.-J."/>
            <person name="Li W.-J."/>
            <person name="Xian W.-D."/>
        </authorList>
    </citation>
    <scope>NUCLEOTIDE SEQUENCE [LARGE SCALE GENOMIC DNA]</scope>
    <source>
        <strain evidence="2 3">SYSU G05006</strain>
    </source>
</reference>
<dbReference type="EMBL" id="JAHZUY010000024">
    <property type="protein sequence ID" value="MBW8269877.1"/>
    <property type="molecule type" value="Genomic_DNA"/>
</dbReference>
<dbReference type="InterPro" id="IPR029044">
    <property type="entry name" value="Nucleotide-diphossugar_trans"/>
</dbReference>
<dbReference type="EC" id="2.4.-.-" evidence="2"/>
<protein>
    <submittedName>
        <fullName evidence="2">Glycosyltransferase</fullName>
        <ecNumber evidence="2">2.4.-.-</ecNumber>
    </submittedName>
</protein>
<accession>A0ABS7F2Q0</accession>
<keyword evidence="3" id="KW-1185">Reference proteome</keyword>
<name>A0ABS7F2Q0_9PROT</name>
<dbReference type="SUPFAM" id="SSF53448">
    <property type="entry name" value="Nucleotide-diphospho-sugar transferases"/>
    <property type="match status" value="1"/>
</dbReference>
<evidence type="ECO:0000313" key="2">
    <source>
        <dbReference type="EMBL" id="MBW8269877.1"/>
    </source>
</evidence>
<evidence type="ECO:0000313" key="3">
    <source>
        <dbReference type="Proteomes" id="UP001519924"/>
    </source>
</evidence>
<dbReference type="InterPro" id="IPR001173">
    <property type="entry name" value="Glyco_trans_2-like"/>
</dbReference>
<gene>
    <name evidence="2" type="ORF">K1J50_10290</name>
</gene>
<feature type="domain" description="Glycosyltransferase 2-like" evidence="1">
    <location>
        <begin position="8"/>
        <end position="119"/>
    </location>
</feature>
<dbReference type="Proteomes" id="UP001519924">
    <property type="component" value="Unassembled WGS sequence"/>
</dbReference>
<sequence length="296" mass="31537">MSRLRIAVGIATRGRAAILAETLAELARQRRAPERVLVCHVGPEDVAALPEAHPGVAFLRAEAGLPRQRNAILDAAGPDCDVLLFLDDDFLPAPDYLAVLEAVLRARPDCVVATGTVIADGAKGPGIAVAEGRALLARDPGAPDPLAAAPHFNGYGCNMAVRLAPVRAHGLRFDEALPLYAWYEDIDFTRRLAAASGGAILRLAGARGVHLGVKAARTPGLRLGYSQVANPIYLARKGSFPWSHAVPSALRHCAINALRSLAPEPEVDRLGRFRGNLLALRDLLLGRADPRRILDL</sequence>
<dbReference type="RefSeq" id="WP_220117629.1">
    <property type="nucleotide sequence ID" value="NZ_JAHZUY010000024.1"/>
</dbReference>
<dbReference type="GO" id="GO:0016757">
    <property type="term" value="F:glycosyltransferase activity"/>
    <property type="evidence" value="ECO:0007669"/>
    <property type="project" value="UniProtKB-KW"/>
</dbReference>
<proteinExistence type="predicted"/>
<keyword evidence="2" id="KW-0328">Glycosyltransferase</keyword>
<dbReference type="Gene3D" id="3.90.550.10">
    <property type="entry name" value="Spore Coat Polysaccharide Biosynthesis Protein SpsA, Chain A"/>
    <property type="match status" value="1"/>
</dbReference>